<evidence type="ECO:0000313" key="2">
    <source>
        <dbReference type="EMBL" id="SMQ55392.1"/>
    </source>
</evidence>
<name>A0A1X7S6T8_ZYMT9</name>
<evidence type="ECO:0000256" key="1">
    <source>
        <dbReference type="SAM" id="SignalP"/>
    </source>
</evidence>
<accession>A0A1X7S6T8</accession>
<gene>
    <name evidence="2" type="ORF">ZT3D7_G10547</name>
</gene>
<dbReference type="AlphaFoldDB" id="A0A1X7S6T8"/>
<dbReference type="EMBL" id="LT853702">
    <property type="protein sequence ID" value="SMQ55392.1"/>
    <property type="molecule type" value="Genomic_DNA"/>
</dbReference>
<keyword evidence="3" id="KW-1185">Reference proteome</keyword>
<proteinExistence type="predicted"/>
<protein>
    <submittedName>
        <fullName evidence="2">Uncharacterized protein</fullName>
    </submittedName>
</protein>
<feature type="chain" id="PRO_5010885020" evidence="1">
    <location>
        <begin position="19"/>
        <end position="68"/>
    </location>
</feature>
<reference evidence="2 3" key="1">
    <citation type="submission" date="2016-06" db="EMBL/GenBank/DDBJ databases">
        <authorList>
            <person name="Kjaerup R.B."/>
            <person name="Dalgaard T.S."/>
            <person name="Juul-Madsen H.R."/>
        </authorList>
    </citation>
    <scope>NUCLEOTIDE SEQUENCE [LARGE SCALE GENOMIC DNA]</scope>
</reference>
<feature type="signal peptide" evidence="1">
    <location>
        <begin position="1"/>
        <end position="18"/>
    </location>
</feature>
<dbReference type="Proteomes" id="UP000215127">
    <property type="component" value="Chromosome 11"/>
</dbReference>
<evidence type="ECO:0000313" key="3">
    <source>
        <dbReference type="Proteomes" id="UP000215127"/>
    </source>
</evidence>
<keyword evidence="1" id="KW-0732">Signal</keyword>
<sequence>MQIFNLSTLLALSSTALAEYKGRCQTDYVAGASIGMCYGQEEYKGLNYPCYQSNPRSGLLCELERVCL</sequence>
<organism evidence="2 3">
    <name type="scientific">Zymoseptoria tritici (strain ST99CH_3D7)</name>
    <dbReference type="NCBI Taxonomy" id="1276538"/>
    <lineage>
        <taxon>Eukaryota</taxon>
        <taxon>Fungi</taxon>
        <taxon>Dikarya</taxon>
        <taxon>Ascomycota</taxon>
        <taxon>Pezizomycotina</taxon>
        <taxon>Dothideomycetes</taxon>
        <taxon>Dothideomycetidae</taxon>
        <taxon>Mycosphaerellales</taxon>
        <taxon>Mycosphaerellaceae</taxon>
        <taxon>Zymoseptoria</taxon>
    </lineage>
</organism>